<dbReference type="RefSeq" id="WP_008059846.1">
    <property type="nucleotide sequence ID" value="NZ_AFHG01000036.1"/>
</dbReference>
<organism evidence="2 3">
    <name type="scientific">Methyloversatilis universalis (strain ATCC BAA-1314 / DSM 25237 / JCM 13912 / CCUG 52030 / FAM5)</name>
    <dbReference type="NCBI Taxonomy" id="1000565"/>
    <lineage>
        <taxon>Bacteria</taxon>
        <taxon>Pseudomonadati</taxon>
        <taxon>Pseudomonadota</taxon>
        <taxon>Betaproteobacteria</taxon>
        <taxon>Nitrosomonadales</taxon>
        <taxon>Sterolibacteriaceae</taxon>
        <taxon>Methyloversatilis</taxon>
    </lineage>
</organism>
<dbReference type="Gene3D" id="1.10.10.10">
    <property type="entry name" value="Winged helix-like DNA-binding domain superfamily/Winged helix DNA-binding domain"/>
    <property type="match status" value="1"/>
</dbReference>
<name>F5RAM2_METUF</name>
<evidence type="ECO:0000313" key="3">
    <source>
        <dbReference type="Proteomes" id="UP000005019"/>
    </source>
</evidence>
<protein>
    <submittedName>
        <fullName evidence="2">Molybdenum-binding protein</fullName>
    </submittedName>
</protein>
<evidence type="ECO:0000313" key="2">
    <source>
        <dbReference type="EMBL" id="EGK72471.1"/>
    </source>
</evidence>
<dbReference type="EMBL" id="AFHG01000036">
    <property type="protein sequence ID" value="EGK72471.1"/>
    <property type="molecule type" value="Genomic_DNA"/>
</dbReference>
<dbReference type="InterPro" id="IPR024370">
    <property type="entry name" value="PBP_domain"/>
</dbReference>
<dbReference type="SUPFAM" id="SSF53850">
    <property type="entry name" value="Periplasmic binding protein-like II"/>
    <property type="match status" value="1"/>
</dbReference>
<dbReference type="eggNOG" id="COG1910">
    <property type="taxonomic scope" value="Bacteria"/>
</dbReference>
<dbReference type="Proteomes" id="UP000005019">
    <property type="component" value="Unassembled WGS sequence"/>
</dbReference>
<keyword evidence="3" id="KW-1185">Reference proteome</keyword>
<accession>F5RAM2</accession>
<dbReference type="SUPFAM" id="SSF46785">
    <property type="entry name" value="Winged helix' DNA-binding domain"/>
    <property type="match status" value="1"/>
</dbReference>
<reference evidence="2 3" key="1">
    <citation type="journal article" date="2011" name="J. Bacteriol.">
        <title>Genome sequence of Methyloversatilis universalis FAM5T, a methylotrophic representative of the order Rhodocyclales.</title>
        <authorList>
            <person name="Kittichotirat W."/>
            <person name="Good N.M."/>
            <person name="Hall R."/>
            <person name="Bringel F."/>
            <person name="Lajus A."/>
            <person name="Medigue C."/>
            <person name="Smalley N.E."/>
            <person name="Beck D."/>
            <person name="Bumgarner R."/>
            <person name="Vuilleumier S."/>
            <person name="Kalyuzhnaya M.G."/>
        </authorList>
    </citation>
    <scope>NUCLEOTIDE SEQUENCE [LARGE SCALE GENOMIC DNA]</scope>
    <source>
        <strain evidence="3">ATCC BAA-1314 / JCM 13912 / FAM5</strain>
    </source>
</reference>
<dbReference type="PANTHER" id="PTHR38431:SF1">
    <property type="entry name" value="BLL2305 PROTEIN"/>
    <property type="match status" value="1"/>
</dbReference>
<sequence>MSDSAQNLPTLRVEWDFGAEAPASIGRLIALLAAIDSSGSIAGAARETGLSYRNAWGLINAWQAWFGQPLIVTARAHGSSLEPFARQLLEIDRGARRSLSRALEHASEPMRVLSLKPAEHDSAALRFAASHEPLLNELIRQLRSARADGAAVTLSTHGSLESLLALAARRCDIAGFHCPVGDLGRDIWSLYRAQPGLPKLRLIGFARRTQGLILARGNPKKVSGLADLTRKDLRFVHRQPGAGTRLAFDLLARRAGLDTRALNDGDEEHTHAAVAALIASDEADAGLGLEAFARRLDLDFIPLFEEMYFLALRDSAAGRDTAHALSALLRDPHWRARGRELSGYALDEAGEEYDMTGAETLLFGPPSARIPAR</sequence>
<dbReference type="eggNOG" id="COG2005">
    <property type="taxonomic scope" value="Bacteria"/>
</dbReference>
<feature type="domain" description="PBP" evidence="1">
    <location>
        <begin position="146"/>
        <end position="329"/>
    </location>
</feature>
<dbReference type="AlphaFoldDB" id="F5RAM2"/>
<comment type="caution">
    <text evidence="2">The sequence shown here is derived from an EMBL/GenBank/DDBJ whole genome shotgun (WGS) entry which is preliminary data.</text>
</comment>
<dbReference type="STRING" id="1000565.METUNv1_01236"/>
<dbReference type="PANTHER" id="PTHR38431">
    <property type="entry name" value="BLL2305 PROTEIN"/>
    <property type="match status" value="1"/>
</dbReference>
<evidence type="ECO:0000259" key="1">
    <source>
        <dbReference type="Pfam" id="PF12727"/>
    </source>
</evidence>
<proteinExistence type="predicted"/>
<dbReference type="InterPro" id="IPR036390">
    <property type="entry name" value="WH_DNA-bd_sf"/>
</dbReference>
<dbReference type="Pfam" id="PF12727">
    <property type="entry name" value="PBP_like"/>
    <property type="match status" value="1"/>
</dbReference>
<dbReference type="OrthoDB" id="9805928at2"/>
<gene>
    <name evidence="2" type="ORF">METUNv1_01236</name>
</gene>
<dbReference type="InterPro" id="IPR036388">
    <property type="entry name" value="WH-like_DNA-bd_sf"/>
</dbReference>